<comment type="caution">
    <text evidence="1">The sequence shown here is derived from an EMBL/GenBank/DDBJ whole genome shotgun (WGS) entry which is preliminary data.</text>
</comment>
<dbReference type="Gene3D" id="3.30.559.10">
    <property type="entry name" value="Chloramphenicol acetyltransferase-like domain"/>
    <property type="match status" value="1"/>
</dbReference>
<keyword evidence="2" id="KW-1185">Reference proteome</keyword>
<dbReference type="Proteomes" id="UP001390339">
    <property type="component" value="Unassembled WGS sequence"/>
</dbReference>
<dbReference type="EMBL" id="JAPCWZ010000004">
    <property type="protein sequence ID" value="KAK8869097.1"/>
    <property type="molecule type" value="Genomic_DNA"/>
</dbReference>
<evidence type="ECO:0000313" key="2">
    <source>
        <dbReference type="Proteomes" id="UP001390339"/>
    </source>
</evidence>
<evidence type="ECO:0000313" key="1">
    <source>
        <dbReference type="EMBL" id="KAK8869097.1"/>
    </source>
</evidence>
<protein>
    <submittedName>
        <fullName evidence="1">Uncharacterized protein</fullName>
    </submittedName>
</protein>
<dbReference type="PANTHER" id="PTHR42034:SF1">
    <property type="entry name" value="CONDENSATION DOMAIN-CONTAINING PROTEIN"/>
    <property type="match status" value="1"/>
</dbReference>
<reference evidence="1 2" key="1">
    <citation type="journal article" date="2024" name="IMA Fungus">
        <title>Apiospora arundinis, a panoply of carbohydrate-active enzymes and secondary metabolites.</title>
        <authorList>
            <person name="Sorensen T."/>
            <person name="Petersen C."/>
            <person name="Muurmann A.T."/>
            <person name="Christiansen J.V."/>
            <person name="Brundto M.L."/>
            <person name="Overgaard C.K."/>
            <person name="Boysen A.T."/>
            <person name="Wollenberg R.D."/>
            <person name="Larsen T.O."/>
            <person name="Sorensen J.L."/>
            <person name="Nielsen K.L."/>
            <person name="Sondergaard T.E."/>
        </authorList>
    </citation>
    <scope>NUCLEOTIDE SEQUENCE [LARGE SCALE GENOMIC DNA]</scope>
    <source>
        <strain evidence="1 2">AAU 773</strain>
    </source>
</reference>
<gene>
    <name evidence="1" type="ORF">PGQ11_007675</name>
</gene>
<accession>A0ABR2IWT2</accession>
<proteinExistence type="predicted"/>
<sequence>MAPKEKTRCHPSWSQTSPNTYVQKYGFQEVLYNAICVPPGSPGLFLIGSCVTLKYTPSATPVGIKKGQPVKDLVTRLRHAWLQVRRQFPELAAENLPEGKTYTSPSSPADLEAWLQDTFIVASGETFSGRWKRLVKTRQMTMYFFSEERQLFLQGEHIIFDGRGIMNFWDLFFRSLASQSPATLRVPMDDSVDGSDVPLLLPRSEDILDMAEKQPGRGEARALEMLAPVVGMDAPITFPFPRPFSPVSPLNSFHTLRVSHLHTAAVTAACRAQRLSVTGAWHAAMVRAIQSTQAERLDQQRQLGYDMGDIRAGTQFACFGNFDLRRYFPRSTEEFPVSSSAAPQPAHSSVLGNHHCVIPFVVSAPGDKTFGELARETSAYYAQDLPKADPEVWSALGPMIRQLAPDFVRTTGSDEPIEETTPALSSLGVVDQFIGSSYTDAQEMGGGVWDLEDVWFGNTVTGPWLECFMWSWQGRMTLNSCYNPAYYDEAELEKFHQLVVQKLLNGLGTADQAKL</sequence>
<dbReference type="InterPro" id="IPR023213">
    <property type="entry name" value="CAT-like_dom_sf"/>
</dbReference>
<organism evidence="1 2">
    <name type="scientific">Apiospora arundinis</name>
    <dbReference type="NCBI Taxonomy" id="335852"/>
    <lineage>
        <taxon>Eukaryota</taxon>
        <taxon>Fungi</taxon>
        <taxon>Dikarya</taxon>
        <taxon>Ascomycota</taxon>
        <taxon>Pezizomycotina</taxon>
        <taxon>Sordariomycetes</taxon>
        <taxon>Xylariomycetidae</taxon>
        <taxon>Amphisphaeriales</taxon>
        <taxon>Apiosporaceae</taxon>
        <taxon>Apiospora</taxon>
    </lineage>
</organism>
<dbReference type="PANTHER" id="PTHR42034">
    <property type="entry name" value="CHROMOSOME 7, WHOLE GENOME SHOTGUN SEQUENCE-RELATED"/>
    <property type="match status" value="1"/>
</dbReference>
<name>A0ABR2IWT2_9PEZI</name>
<dbReference type="Gene3D" id="3.30.559.30">
    <property type="entry name" value="Nonribosomal peptide synthetase, condensation domain"/>
    <property type="match status" value="1"/>
</dbReference>